<dbReference type="PANTHER" id="PTHR43562:SF3">
    <property type="entry name" value="SODIUM ION_PROTON EXCHANGER (EUROFUNG)"/>
    <property type="match status" value="1"/>
</dbReference>
<evidence type="ECO:0000256" key="1">
    <source>
        <dbReference type="ARBA" id="ARBA00004141"/>
    </source>
</evidence>
<keyword evidence="7" id="KW-0406">Ion transport</keyword>
<comment type="subcellular location">
    <subcellularLocation>
        <location evidence="1">Membrane</location>
        <topology evidence="1">Multi-pass membrane protein</topology>
    </subcellularLocation>
</comment>
<dbReference type="GO" id="GO:0015297">
    <property type="term" value="F:antiporter activity"/>
    <property type="evidence" value="ECO:0007669"/>
    <property type="project" value="UniProtKB-KW"/>
</dbReference>
<keyword evidence="9" id="KW-0739">Sodium transport</keyword>
<dbReference type="PATRIC" id="fig|1177154.3.peg.567"/>
<dbReference type="Proteomes" id="UP000029444">
    <property type="component" value="Unassembled WGS sequence"/>
</dbReference>
<evidence type="ECO:0000256" key="5">
    <source>
        <dbReference type="ARBA" id="ARBA00022989"/>
    </source>
</evidence>
<keyword evidence="6" id="KW-0915">Sodium</keyword>
<dbReference type="Gene3D" id="1.20.1530.20">
    <property type="match status" value="1"/>
</dbReference>
<keyword evidence="8 10" id="KW-0472">Membrane</keyword>
<dbReference type="STRING" id="1177154.Y5S_00559"/>
<sequence length="395" mass="41710">MFFNLTLFLTASLLMVACDGVSERFRLPQAAVVIVVGVLLGPAGFSLIRIGEAEHVLSELAVILILFSAGYDIQWSHFAAAIKPGILVGLAGIILSLLSGFAAAYIVSQDIDEALYVGIALSATSIGLSVALMHHAAVLESKVGQILLAAAIVDDILVLYLLSATHAGLSSDNGLGLILFSLLMSLLVLSGLSVLLWLLNTLLVRSSLRRLTLLRRVFAVLTALLAAWVTASFELSPVVGGFAAGAVAAVFKTRFAQSTKAAKTTDSEFFASVSRFFSPLFFLAIGMQITELALADDELIGYVLLVIAAAVIGKLLAPWVMGSFLSLRERWLLGFALLPRAEVALVVASVGLQQGHLSHHAMIALVLMTLATAIIASSVIPVLANHLDPRSENGQ</sequence>
<dbReference type="InterPro" id="IPR038770">
    <property type="entry name" value="Na+/solute_symporter_sf"/>
</dbReference>
<dbReference type="GO" id="GO:0006814">
    <property type="term" value="P:sodium ion transport"/>
    <property type="evidence" value="ECO:0007669"/>
    <property type="project" value="UniProtKB-KW"/>
</dbReference>
<feature type="transmembrane region" description="Helical" evidence="10">
    <location>
        <begin position="114"/>
        <end position="137"/>
    </location>
</feature>
<dbReference type="GO" id="GO:0016020">
    <property type="term" value="C:membrane"/>
    <property type="evidence" value="ECO:0007669"/>
    <property type="project" value="UniProtKB-SubCell"/>
</dbReference>
<keyword evidence="5 10" id="KW-1133">Transmembrane helix</keyword>
<name>A0A095SNH1_9GAMM</name>
<gene>
    <name evidence="12" type="ORF">Y5S_00559</name>
</gene>
<evidence type="ECO:0000256" key="2">
    <source>
        <dbReference type="ARBA" id="ARBA00022448"/>
    </source>
</evidence>
<feature type="transmembrane region" description="Helical" evidence="10">
    <location>
        <begin position="218"/>
        <end position="251"/>
    </location>
</feature>
<organism evidence="12 13">
    <name type="scientific">Alcanivorax nanhaiticus</name>
    <dbReference type="NCBI Taxonomy" id="1177154"/>
    <lineage>
        <taxon>Bacteria</taxon>
        <taxon>Pseudomonadati</taxon>
        <taxon>Pseudomonadota</taxon>
        <taxon>Gammaproteobacteria</taxon>
        <taxon>Oceanospirillales</taxon>
        <taxon>Alcanivoracaceae</taxon>
        <taxon>Alcanivorax</taxon>
    </lineage>
</organism>
<evidence type="ECO:0000313" key="12">
    <source>
        <dbReference type="EMBL" id="KGD66087.1"/>
    </source>
</evidence>
<feature type="transmembrane region" description="Helical" evidence="10">
    <location>
        <begin position="331"/>
        <end position="350"/>
    </location>
</feature>
<evidence type="ECO:0000313" key="13">
    <source>
        <dbReference type="Proteomes" id="UP000029444"/>
    </source>
</evidence>
<evidence type="ECO:0000256" key="10">
    <source>
        <dbReference type="SAM" id="Phobius"/>
    </source>
</evidence>
<dbReference type="eggNOG" id="COG0475">
    <property type="taxonomic scope" value="Bacteria"/>
</dbReference>
<evidence type="ECO:0000256" key="9">
    <source>
        <dbReference type="ARBA" id="ARBA00023201"/>
    </source>
</evidence>
<keyword evidence="4 10" id="KW-0812">Transmembrane</keyword>
<dbReference type="InterPro" id="IPR006153">
    <property type="entry name" value="Cation/H_exchanger_TM"/>
</dbReference>
<feature type="transmembrane region" description="Helical" evidence="10">
    <location>
        <begin position="30"/>
        <end position="48"/>
    </location>
</feature>
<evidence type="ECO:0000256" key="8">
    <source>
        <dbReference type="ARBA" id="ARBA00023136"/>
    </source>
</evidence>
<feature type="transmembrane region" description="Helical" evidence="10">
    <location>
        <begin position="143"/>
        <end position="162"/>
    </location>
</feature>
<keyword evidence="2" id="KW-0813">Transport</keyword>
<comment type="caution">
    <text evidence="12">The sequence shown here is derived from an EMBL/GenBank/DDBJ whole genome shotgun (WGS) entry which is preliminary data.</text>
</comment>
<proteinExistence type="predicted"/>
<dbReference type="AlphaFoldDB" id="A0A095SNH1"/>
<dbReference type="OrthoDB" id="9781411at2"/>
<accession>A0A095SNH1</accession>
<feature type="transmembrane region" description="Helical" evidence="10">
    <location>
        <begin position="174"/>
        <end position="198"/>
    </location>
</feature>
<feature type="transmembrane region" description="Helical" evidence="10">
    <location>
        <begin position="86"/>
        <end position="107"/>
    </location>
</feature>
<dbReference type="Pfam" id="PF00999">
    <property type="entry name" value="Na_H_Exchanger"/>
    <property type="match status" value="1"/>
</dbReference>
<evidence type="ECO:0000256" key="7">
    <source>
        <dbReference type="ARBA" id="ARBA00023065"/>
    </source>
</evidence>
<protein>
    <submittedName>
        <fullName evidence="12">Kef-type K+ transport system membrane protein</fullName>
    </submittedName>
</protein>
<dbReference type="GO" id="GO:1902600">
    <property type="term" value="P:proton transmembrane transport"/>
    <property type="evidence" value="ECO:0007669"/>
    <property type="project" value="InterPro"/>
</dbReference>
<keyword evidence="3" id="KW-0050">Antiport</keyword>
<evidence type="ECO:0000256" key="6">
    <source>
        <dbReference type="ARBA" id="ARBA00023053"/>
    </source>
</evidence>
<feature type="transmembrane region" description="Helical" evidence="10">
    <location>
        <begin position="362"/>
        <end position="384"/>
    </location>
</feature>
<evidence type="ECO:0000259" key="11">
    <source>
        <dbReference type="Pfam" id="PF00999"/>
    </source>
</evidence>
<keyword evidence="13" id="KW-1185">Reference proteome</keyword>
<feature type="transmembrane region" description="Helical" evidence="10">
    <location>
        <begin position="299"/>
        <end position="319"/>
    </location>
</feature>
<feature type="transmembrane region" description="Helical" evidence="10">
    <location>
        <begin position="272"/>
        <end position="293"/>
    </location>
</feature>
<feature type="transmembrane region" description="Helical" evidence="10">
    <location>
        <begin position="60"/>
        <end position="80"/>
    </location>
</feature>
<evidence type="ECO:0000256" key="4">
    <source>
        <dbReference type="ARBA" id="ARBA00022692"/>
    </source>
</evidence>
<evidence type="ECO:0000256" key="3">
    <source>
        <dbReference type="ARBA" id="ARBA00022449"/>
    </source>
</evidence>
<reference evidence="12 13" key="1">
    <citation type="submission" date="2012-09" db="EMBL/GenBank/DDBJ databases">
        <title>Genome Sequence of alkane-degrading Bacterium Alcanivorax sp. 19-m-6.</title>
        <authorList>
            <person name="Lai Q."/>
            <person name="Shao Z."/>
        </authorList>
    </citation>
    <scope>NUCLEOTIDE SEQUENCE [LARGE SCALE GENOMIC DNA]</scope>
    <source>
        <strain evidence="12 13">19-m-6</strain>
    </source>
</reference>
<dbReference type="EMBL" id="ARXV01000002">
    <property type="protein sequence ID" value="KGD66087.1"/>
    <property type="molecule type" value="Genomic_DNA"/>
</dbReference>
<dbReference type="RefSeq" id="WP_035230276.1">
    <property type="nucleotide sequence ID" value="NZ_ARXV01000002.1"/>
</dbReference>
<feature type="domain" description="Cation/H+ exchanger transmembrane" evidence="11">
    <location>
        <begin position="13"/>
        <end position="384"/>
    </location>
</feature>
<dbReference type="PANTHER" id="PTHR43562">
    <property type="entry name" value="NAPA-TYPE SODIUM/HYDROGEN ANTIPORTER"/>
    <property type="match status" value="1"/>
</dbReference>